<comment type="caution">
    <text evidence="3">The sequence shown here is derived from an EMBL/GenBank/DDBJ whole genome shotgun (WGS) entry which is preliminary data.</text>
</comment>
<accession>A0A328VQ36</accession>
<dbReference type="EMBL" id="MCIF01000002">
    <property type="protein sequence ID" value="RAQ97803.1"/>
    <property type="molecule type" value="Genomic_DNA"/>
</dbReference>
<dbReference type="OrthoDB" id="163187at2"/>
<organism evidence="3 4">
    <name type="scientific">Thermogemmatispora tikiterensis</name>
    <dbReference type="NCBI Taxonomy" id="1825093"/>
    <lineage>
        <taxon>Bacteria</taxon>
        <taxon>Bacillati</taxon>
        <taxon>Chloroflexota</taxon>
        <taxon>Ktedonobacteria</taxon>
        <taxon>Thermogemmatisporales</taxon>
        <taxon>Thermogemmatisporaceae</taxon>
        <taxon>Thermogemmatispora</taxon>
    </lineage>
</organism>
<dbReference type="Proteomes" id="UP000248706">
    <property type="component" value="Unassembled WGS sequence"/>
</dbReference>
<dbReference type="Pfam" id="PF18154">
    <property type="entry name" value="pPIWI_RE_REase"/>
    <property type="match status" value="1"/>
</dbReference>
<evidence type="ECO:0000313" key="4">
    <source>
        <dbReference type="Proteomes" id="UP000248706"/>
    </source>
</evidence>
<dbReference type="AlphaFoldDB" id="A0A328VQ36"/>
<keyword evidence="4" id="KW-1185">Reference proteome</keyword>
<dbReference type="InterPro" id="IPR041191">
    <property type="entry name" value="pPIWI_RE_Y"/>
</dbReference>
<dbReference type="RefSeq" id="WP_112432516.1">
    <property type="nucleotide sequence ID" value="NZ_MCIF01000002.1"/>
</dbReference>
<protein>
    <recommendedName>
        <fullName evidence="5">REase associating with pPIWI RE domain-containing protein</fullName>
    </recommendedName>
</protein>
<reference evidence="3 4" key="1">
    <citation type="submission" date="2016-08" db="EMBL/GenBank/DDBJ databases">
        <title>Analysis of Carbohydrate Active Enzymes in Thermogemmatispora T81 Reveals Carbohydrate Degradation Ability.</title>
        <authorList>
            <person name="Tomazini A."/>
            <person name="Lal S."/>
            <person name="Stott M."/>
            <person name="Henrissat B."/>
            <person name="Polikarpov I."/>
            <person name="Sparling R."/>
            <person name="Levin D.B."/>
        </authorList>
    </citation>
    <scope>NUCLEOTIDE SEQUENCE [LARGE SCALE GENOMIC DNA]</scope>
    <source>
        <strain evidence="3 4">T81</strain>
    </source>
</reference>
<gene>
    <name evidence="3" type="ORF">A4R35_19845</name>
</gene>
<feature type="domain" description="REase associating with pPIWI RE" evidence="1">
    <location>
        <begin position="276"/>
        <end position="392"/>
    </location>
</feature>
<evidence type="ECO:0008006" key="5">
    <source>
        <dbReference type="Google" id="ProtNLM"/>
    </source>
</evidence>
<evidence type="ECO:0000313" key="3">
    <source>
        <dbReference type="EMBL" id="RAQ97803.1"/>
    </source>
</evidence>
<evidence type="ECO:0000259" key="1">
    <source>
        <dbReference type="Pfam" id="PF18154"/>
    </source>
</evidence>
<sequence>MEEAGQAGEAGISEALPHELLILHLIATGIVRYQEQCSAGPGGLVVVDGSYPKPLQRGLDLLNVLRYRRGLPLIKSVVDLLAWCRRPLSEWSLDLDRAAPGWKLMDQEVLLHGRWPSQLCLELACSTDDVEADLMERDFIGRILARCRLYQSPEAYVCFRRWLIEHPVVTGKELLEWGAASPVMEPLRELLREAYVEAPYEAMYHNHFYCCPNCGALLQPDQRGRSLVCVIDRCGQRSLPLQTVTESGGLSLRRLDPLEQVRCLKRGLLWFVMWPGRAELRLERRLREQGIKVELWPDYDRYDLRVVVARATLAVDVKDWSNPYLLARHVKQNGWPAEAGDQFYYVFPQERRSLQPDYVRAFTAAYDTLRGPSLAASGIKVAFEDDFLREVLEMC</sequence>
<feature type="domain" description="pPIWI-RE three-gene island" evidence="2">
    <location>
        <begin position="23"/>
        <end position="170"/>
    </location>
</feature>
<proteinExistence type="predicted"/>
<evidence type="ECO:0000259" key="2">
    <source>
        <dbReference type="Pfam" id="PF18156"/>
    </source>
</evidence>
<name>A0A328VQ36_9CHLR</name>
<dbReference type="InterPro" id="IPR040828">
    <property type="entry name" value="pPIWI_RE_REase"/>
</dbReference>
<dbReference type="Pfam" id="PF18156">
    <property type="entry name" value="pPIWI_RE_Y"/>
    <property type="match status" value="1"/>
</dbReference>